<reference evidence="3" key="1">
    <citation type="journal article" date="2019" name="Int. J. Syst. Evol. Microbiol.">
        <title>The Global Catalogue of Microorganisms (GCM) 10K type strain sequencing project: providing services to taxonomists for standard genome sequencing and annotation.</title>
        <authorList>
            <consortium name="The Broad Institute Genomics Platform"/>
            <consortium name="The Broad Institute Genome Sequencing Center for Infectious Disease"/>
            <person name="Wu L."/>
            <person name="Ma J."/>
        </authorList>
    </citation>
    <scope>NUCLEOTIDE SEQUENCE [LARGE SCALE GENOMIC DNA]</scope>
    <source>
        <strain evidence="3">KCTC 52438</strain>
    </source>
</reference>
<dbReference type="RefSeq" id="WP_386714773.1">
    <property type="nucleotide sequence ID" value="NZ_JBHRSZ010000001.1"/>
</dbReference>
<feature type="signal peptide" evidence="1">
    <location>
        <begin position="1"/>
        <end position="25"/>
    </location>
</feature>
<evidence type="ECO:0000313" key="3">
    <source>
        <dbReference type="Proteomes" id="UP001595476"/>
    </source>
</evidence>
<dbReference type="EMBL" id="JBHRSZ010000001">
    <property type="protein sequence ID" value="MFC3149578.1"/>
    <property type="molecule type" value="Genomic_DNA"/>
</dbReference>
<dbReference type="Pfam" id="PF14247">
    <property type="entry name" value="DUF4344"/>
    <property type="match status" value="2"/>
</dbReference>
<sequence length="353" mass="41527">MGIKVFNTHWLLACIFSLFIESSLAMDNKEQIVDQITEQITKQNEISSFRPSSAYKTDFFVESNLEFTLLHELSHAVIEMNDVPVLGGNERAADQIAIMLMIMTSHGFDEFLFDRMLSISGEWMIEWRDEINQHSLAFWDVHPLAIQRFYDVTCLVYGAAPDKLEAIRKETWLPIERAWECDKEYTKNRQALLWLANNYSHVSFDEHWQLFQKELPSTPKKLVNVEFIRPTNMAYEPIYNWLMESQRLRFLIERTNQILKLPEPVTIYFETQCSGPDAWWSPQAKSIVICYSLIKQFQENAKKLKPLVDRLSNESELAFLFLFPEKYSGLLSKERAVLRKRFIQLMDQLLSNE</sequence>
<dbReference type="Proteomes" id="UP001595476">
    <property type="component" value="Unassembled WGS sequence"/>
</dbReference>
<keyword evidence="3" id="KW-1185">Reference proteome</keyword>
<keyword evidence="1" id="KW-0732">Signal</keyword>
<feature type="chain" id="PRO_5046751963" evidence="1">
    <location>
        <begin position="26"/>
        <end position="353"/>
    </location>
</feature>
<dbReference type="InterPro" id="IPR025644">
    <property type="entry name" value="DUF4344"/>
</dbReference>
<evidence type="ECO:0000313" key="2">
    <source>
        <dbReference type="EMBL" id="MFC3149578.1"/>
    </source>
</evidence>
<comment type="caution">
    <text evidence="2">The sequence shown here is derived from an EMBL/GenBank/DDBJ whole genome shotgun (WGS) entry which is preliminary data.</text>
</comment>
<organism evidence="2 3">
    <name type="scientific">Litoribrevibacter euphylliae</name>
    <dbReference type="NCBI Taxonomy" id="1834034"/>
    <lineage>
        <taxon>Bacteria</taxon>
        <taxon>Pseudomonadati</taxon>
        <taxon>Pseudomonadota</taxon>
        <taxon>Gammaproteobacteria</taxon>
        <taxon>Oceanospirillales</taxon>
        <taxon>Oceanospirillaceae</taxon>
        <taxon>Litoribrevibacter</taxon>
    </lineage>
</organism>
<protein>
    <submittedName>
        <fullName evidence="2">DUF4344 domain-containing metallopeptidase</fullName>
    </submittedName>
</protein>
<gene>
    <name evidence="2" type="ORF">ACFOEK_00905</name>
</gene>
<proteinExistence type="predicted"/>
<accession>A0ABV7HA11</accession>
<evidence type="ECO:0000256" key="1">
    <source>
        <dbReference type="SAM" id="SignalP"/>
    </source>
</evidence>
<name>A0ABV7HA11_9GAMM</name>